<evidence type="ECO:0000256" key="2">
    <source>
        <dbReference type="SAM" id="Coils"/>
    </source>
</evidence>
<sequence>MKMAENVKASQELLTRCPKRCQGPSTTRQPLVVSRKLYSRFVDYTTENARLAEIADKEVQRLSDLKDASYEVTKDWNDAIKNLQRRRREELLSKKEKAEQARIKFAKDMAVKNAVERAEIVKEARKLLFYKKPQCRLINSALFTSETYRELHAQLAFRKKLRGIELERDNMYAELLKKDTEDFFRKEKEKAEQRLQRTRNYAIELKKQIEDTKNHLKKLELYDAKADQEDLDNMQKESKMIEECEKEQIRKKKEYLKKMFLEQLEEKKRVEEKMREEEDIQNRSIEAYRNTREHLNQITKQKWKEEQENKIKRSEMLAKKCATAFETDDTEEEERFRRAAADKNKLEEEKAQAKRQFQEKMRVDMKRYEAEAAALKLKRELEEKNLIEWETHQRYKRDEYNKEMQVKAAKEGERRKKEMAEFLKKQMEEQRAIRKMESIMDDDSQEIQKAIQRTNDRVLAYGEEVLEESKDIRPLFPIIKAIENFKRENRLIPLKTAETMEPVKRKRRVRKICSNPTPPEQIFYLG</sequence>
<dbReference type="PANTHER" id="PTHR28663:SF1">
    <property type="entry name" value="CILIA- AND FLAGELLA- ASSOCIATED PROTEIN 210"/>
    <property type="match status" value="1"/>
</dbReference>
<feature type="coiled-coil region" evidence="2">
    <location>
        <begin position="188"/>
        <end position="222"/>
    </location>
</feature>
<reference evidence="5" key="1">
    <citation type="submission" date="2025-08" db="UniProtKB">
        <authorList>
            <consortium name="RefSeq"/>
        </authorList>
    </citation>
    <scope>IDENTIFICATION</scope>
</reference>
<feature type="coiled-coil region" evidence="2">
    <location>
        <begin position="329"/>
        <end position="385"/>
    </location>
</feature>
<dbReference type="InterPro" id="IPR039986">
    <property type="entry name" value="CFAP210"/>
</dbReference>
<evidence type="ECO:0000259" key="3">
    <source>
        <dbReference type="Pfam" id="PF13868"/>
    </source>
</evidence>
<organism evidence="4 5">
    <name type="scientific">Fopius arisanus</name>
    <dbReference type="NCBI Taxonomy" id="64838"/>
    <lineage>
        <taxon>Eukaryota</taxon>
        <taxon>Metazoa</taxon>
        <taxon>Ecdysozoa</taxon>
        <taxon>Arthropoda</taxon>
        <taxon>Hexapoda</taxon>
        <taxon>Insecta</taxon>
        <taxon>Pterygota</taxon>
        <taxon>Neoptera</taxon>
        <taxon>Endopterygota</taxon>
        <taxon>Hymenoptera</taxon>
        <taxon>Apocrita</taxon>
        <taxon>Ichneumonoidea</taxon>
        <taxon>Braconidae</taxon>
        <taxon>Opiinae</taxon>
        <taxon>Fopius</taxon>
    </lineage>
</organism>
<dbReference type="Proteomes" id="UP000694866">
    <property type="component" value="Unplaced"/>
</dbReference>
<keyword evidence="1 2" id="KW-0175">Coiled coil</keyword>
<protein>
    <submittedName>
        <fullName evidence="5">Trichohyalin</fullName>
    </submittedName>
</protein>
<dbReference type="PANTHER" id="PTHR28663">
    <property type="entry name" value="COILED-COIL DOMAIN-CONTAINING PROTEIN 173"/>
    <property type="match status" value="1"/>
</dbReference>
<dbReference type="InterPro" id="IPR043597">
    <property type="entry name" value="TPH_dom"/>
</dbReference>
<evidence type="ECO:0000313" key="5">
    <source>
        <dbReference type="RefSeq" id="XP_011303211.1"/>
    </source>
</evidence>
<dbReference type="OrthoDB" id="331765at2759"/>
<dbReference type="AlphaFoldDB" id="A0A9R1U0W8"/>
<keyword evidence="4" id="KW-1185">Reference proteome</keyword>
<dbReference type="GeneID" id="105266601"/>
<proteinExistence type="predicted"/>
<dbReference type="GO" id="GO:0005879">
    <property type="term" value="C:axonemal microtubule"/>
    <property type="evidence" value="ECO:0007669"/>
    <property type="project" value="TreeGrafter"/>
</dbReference>
<accession>A0A9R1U0W8</accession>
<evidence type="ECO:0000256" key="1">
    <source>
        <dbReference type="ARBA" id="ARBA00023054"/>
    </source>
</evidence>
<dbReference type="RefSeq" id="XP_011303211.1">
    <property type="nucleotide sequence ID" value="XM_011304909.1"/>
</dbReference>
<evidence type="ECO:0000313" key="4">
    <source>
        <dbReference type="Proteomes" id="UP000694866"/>
    </source>
</evidence>
<dbReference type="KEGG" id="fas:105266601"/>
<dbReference type="Pfam" id="PF13868">
    <property type="entry name" value="TPH"/>
    <property type="match status" value="1"/>
</dbReference>
<feature type="domain" description="Trichohyalin-plectin-homology" evidence="3">
    <location>
        <begin position="135"/>
        <end position="472"/>
    </location>
</feature>
<name>A0A9R1U0W8_9HYME</name>
<gene>
    <name evidence="5" type="primary">LOC105266601</name>
</gene>